<feature type="transmembrane region" description="Helical" evidence="7">
    <location>
        <begin position="442"/>
        <end position="462"/>
    </location>
</feature>
<evidence type="ECO:0000256" key="5">
    <source>
        <dbReference type="ARBA" id="ARBA00023136"/>
    </source>
</evidence>
<feature type="domain" description="Threonine/serine exporter-like N-terminal" evidence="8">
    <location>
        <begin position="69"/>
        <end position="306"/>
    </location>
</feature>
<organism evidence="10 11">
    <name type="scientific">Galactobacter caseinivorans</name>
    <dbReference type="NCBI Taxonomy" id="2676123"/>
    <lineage>
        <taxon>Bacteria</taxon>
        <taxon>Bacillati</taxon>
        <taxon>Actinomycetota</taxon>
        <taxon>Actinomycetes</taxon>
        <taxon>Micrococcales</taxon>
        <taxon>Micrococcaceae</taxon>
        <taxon>Galactobacter</taxon>
    </lineage>
</organism>
<name>A0A496PFX4_9MICC</name>
<feature type="transmembrane region" description="Helical" evidence="7">
    <location>
        <begin position="289"/>
        <end position="309"/>
    </location>
</feature>
<feature type="transmembrane region" description="Helical" evidence="7">
    <location>
        <begin position="384"/>
        <end position="402"/>
    </location>
</feature>
<feature type="transmembrane region" description="Helical" evidence="7">
    <location>
        <begin position="225"/>
        <end position="244"/>
    </location>
</feature>
<keyword evidence="2" id="KW-1003">Cell membrane</keyword>
<dbReference type="EMBL" id="QQXL01000009">
    <property type="protein sequence ID" value="RKW69433.1"/>
    <property type="molecule type" value="Genomic_DNA"/>
</dbReference>
<protein>
    <submittedName>
        <fullName evidence="10">Threonine/serine exporter family protein</fullName>
    </submittedName>
</protein>
<evidence type="ECO:0000256" key="3">
    <source>
        <dbReference type="ARBA" id="ARBA00022692"/>
    </source>
</evidence>
<evidence type="ECO:0000256" key="6">
    <source>
        <dbReference type="ARBA" id="ARBA00034125"/>
    </source>
</evidence>
<dbReference type="AlphaFoldDB" id="A0A496PFX4"/>
<evidence type="ECO:0000259" key="9">
    <source>
        <dbReference type="Pfam" id="PF12821"/>
    </source>
</evidence>
<feature type="transmembrane region" description="Helical" evidence="7">
    <location>
        <begin position="174"/>
        <end position="194"/>
    </location>
</feature>
<evidence type="ECO:0000313" key="11">
    <source>
        <dbReference type="Proteomes" id="UP000273119"/>
    </source>
</evidence>
<dbReference type="InterPro" id="IPR010619">
    <property type="entry name" value="ThrE-like_N"/>
</dbReference>
<sequence length="485" mass="51535">MVHTELGTTAVPQQAHPQARTLLRRMMEDAAPPTTTFNIVDRLVGSPYANPTVTETEAAEDVARPILLFTLDLAETMIRWGASALDVETSVIAVTTSLGLRHVDIDITNQSVHLNWAPPEGLPASILRVVRSSSDNFAGLSLVHQLVGDITAGRVGLDFARSRLRSIRRRPKPYNKPIVIAAGALFAGLFVLVIGGTPRGALAAVVSGLLVTLVTRLGDRWRIPTFFSIAAGTSVATIIALILYSNDWLKNPELVVAGGIMLLLPSGRFVSAVQDAINGFPVTAVGRLFSAMIIYAAIIAGVMFGAVSGRWFNLPKLDALLAAEPPKPTLLLPVLCALVMIAVACGSIVQQVAPRYLITTSSIAVVGYLVNYGAVHFAGAGERLAPAAAAVVMGLMARLIGLRIGTTPLVLAVPAIVILLPGLSIFRSMYGMALETSDVTVSIVNMFTSFTIILGVAAGVALGDTLARPFTKDWNAKSRRRIRRR</sequence>
<evidence type="ECO:0000256" key="7">
    <source>
        <dbReference type="SAM" id="Phobius"/>
    </source>
</evidence>
<keyword evidence="4 7" id="KW-1133">Transmembrane helix</keyword>
<keyword evidence="3 7" id="KW-0812">Transmembrane</keyword>
<dbReference type="GO" id="GO:0005886">
    <property type="term" value="C:plasma membrane"/>
    <property type="evidence" value="ECO:0007669"/>
    <property type="project" value="UniProtKB-SubCell"/>
</dbReference>
<keyword evidence="11" id="KW-1185">Reference proteome</keyword>
<feature type="transmembrane region" description="Helical" evidence="7">
    <location>
        <begin position="329"/>
        <end position="349"/>
    </location>
</feature>
<comment type="similarity">
    <text evidence="6">Belongs to the ThrE exporter (TC 2.A.79) family.</text>
</comment>
<evidence type="ECO:0000256" key="2">
    <source>
        <dbReference type="ARBA" id="ARBA00022475"/>
    </source>
</evidence>
<feature type="transmembrane region" description="Helical" evidence="7">
    <location>
        <begin position="200"/>
        <end position="218"/>
    </location>
</feature>
<dbReference type="Pfam" id="PF06738">
    <property type="entry name" value="ThrE"/>
    <property type="match status" value="1"/>
</dbReference>
<keyword evidence="5 7" id="KW-0472">Membrane</keyword>
<dbReference type="GO" id="GO:0015744">
    <property type="term" value="P:succinate transport"/>
    <property type="evidence" value="ECO:0007669"/>
    <property type="project" value="TreeGrafter"/>
</dbReference>
<comment type="caution">
    <text evidence="10">The sequence shown here is derived from an EMBL/GenBank/DDBJ whole genome shotgun (WGS) entry which is preliminary data.</text>
</comment>
<accession>A0A496PFX4</accession>
<proteinExistence type="inferred from homology"/>
<dbReference type="PANTHER" id="PTHR34390">
    <property type="entry name" value="UPF0442 PROTEIN YJJB-RELATED"/>
    <property type="match status" value="1"/>
</dbReference>
<reference evidence="10 11" key="1">
    <citation type="submission" date="2018-07" db="EMBL/GenBank/DDBJ databases">
        <title>Arthrobacter sp. nov., isolated from raw cow's milk with high bacterial count.</title>
        <authorList>
            <person name="Hahne J."/>
            <person name="Isele D."/>
            <person name="Lipski A."/>
        </authorList>
    </citation>
    <scope>NUCLEOTIDE SEQUENCE [LARGE SCALE GENOMIC DNA]</scope>
    <source>
        <strain evidence="10 11">JZ R-183</strain>
    </source>
</reference>
<feature type="transmembrane region" description="Helical" evidence="7">
    <location>
        <begin position="256"/>
        <end position="277"/>
    </location>
</feature>
<feature type="transmembrane region" description="Helical" evidence="7">
    <location>
        <begin position="356"/>
        <end position="378"/>
    </location>
</feature>
<evidence type="ECO:0000313" key="10">
    <source>
        <dbReference type="EMBL" id="RKW69433.1"/>
    </source>
</evidence>
<evidence type="ECO:0000256" key="4">
    <source>
        <dbReference type="ARBA" id="ARBA00022989"/>
    </source>
</evidence>
<dbReference type="Proteomes" id="UP000273119">
    <property type="component" value="Unassembled WGS sequence"/>
</dbReference>
<feature type="domain" description="Threonine/Serine exporter ThrE" evidence="9">
    <location>
        <begin position="337"/>
        <end position="464"/>
    </location>
</feature>
<evidence type="ECO:0000256" key="1">
    <source>
        <dbReference type="ARBA" id="ARBA00004651"/>
    </source>
</evidence>
<dbReference type="InterPro" id="IPR024528">
    <property type="entry name" value="ThrE_2"/>
</dbReference>
<comment type="subcellular location">
    <subcellularLocation>
        <location evidence="1">Cell membrane</location>
        <topology evidence="1">Multi-pass membrane protein</topology>
    </subcellularLocation>
</comment>
<dbReference type="GO" id="GO:0022857">
    <property type="term" value="F:transmembrane transporter activity"/>
    <property type="evidence" value="ECO:0007669"/>
    <property type="project" value="InterPro"/>
</dbReference>
<feature type="transmembrane region" description="Helical" evidence="7">
    <location>
        <begin position="409"/>
        <end position="430"/>
    </location>
</feature>
<gene>
    <name evidence="10" type="ORF">DWQ67_12810</name>
</gene>
<dbReference type="Pfam" id="PF12821">
    <property type="entry name" value="ThrE_2"/>
    <property type="match status" value="1"/>
</dbReference>
<evidence type="ECO:0000259" key="8">
    <source>
        <dbReference type="Pfam" id="PF06738"/>
    </source>
</evidence>
<dbReference type="InterPro" id="IPR050539">
    <property type="entry name" value="ThrE_Dicarb/AminoAcid_Exp"/>
</dbReference>